<proteinExistence type="predicted"/>
<dbReference type="PROSITE" id="PS50191">
    <property type="entry name" value="CRAL_TRIO"/>
    <property type="match status" value="1"/>
</dbReference>
<feature type="domain" description="CRAL-TRIO" evidence="2">
    <location>
        <begin position="133"/>
        <end position="283"/>
    </location>
</feature>
<evidence type="ECO:0000313" key="3">
    <source>
        <dbReference type="EMBL" id="RKP06915.1"/>
    </source>
</evidence>
<keyword evidence="4" id="KW-1185">Reference proteome</keyword>
<name>A0A4P9XM32_9FUNG</name>
<feature type="compositionally biased region" description="Acidic residues" evidence="1">
    <location>
        <begin position="297"/>
        <end position="312"/>
    </location>
</feature>
<accession>A0A4P9XM32</accession>
<dbReference type="SUPFAM" id="SSF52087">
    <property type="entry name" value="CRAL/TRIO domain"/>
    <property type="match status" value="1"/>
</dbReference>
<dbReference type="PANTHER" id="PTHR46590:SF4">
    <property type="entry name" value="CRAL-TRIO DOMAIN-CONTAINING PROTEIN"/>
    <property type="match status" value="1"/>
</dbReference>
<dbReference type="OrthoDB" id="75724at2759"/>
<dbReference type="PANTHER" id="PTHR46590">
    <property type="entry name" value="PHOSPHATIDYLINOSITOL TRANSFER PROTEIN CSR1-RELATED"/>
    <property type="match status" value="1"/>
</dbReference>
<dbReference type="InterPro" id="IPR052432">
    <property type="entry name" value="PITP/CRAL-TRIO"/>
</dbReference>
<sequence length="472" mass="54161">MLLPVTDHTALFLEHKSDVRALQHALQHELDAWSNSVVIVDDSEIAAADTSADTDVSDVIKLTAKEHQELRRAALHYIQDTPTLFRQLKTARYDVTVARRNVRETLRWRRSMYVHRHGYWMHRGLLYSGACRVIGRDPCGRQTLWLNLSALSRSEAAREEVRLFTVGMLEALRMDMQARFAHDGKMMQCVCVLDLAGVGVSSMDTELAPFVLDLLLNRFPSCFAAVYVHNYSWMYAGVWSLIKRLIPAESRGRVVFPSRPELQERLGVEKLPEDASSYNPDECEFLNEYRQRAAQLSDDDEDDDEDDDDDSASDSTSNDGCVTADEDEAADEDDEFHDAPLWSDGSMQKYADARIAELERQLADTQAMLRRMESQLAVARTPPKTVAIYRKLPTLLYRMGPRQLGSLFSWWWLSMRAMRKRTNTWWTQRTSNRSYLYWLVALLVTRESVATLFGEMMMRGLMDAVHLRGMIA</sequence>
<dbReference type="Gene3D" id="3.40.525.10">
    <property type="entry name" value="CRAL-TRIO lipid binding domain"/>
    <property type="match status" value="1"/>
</dbReference>
<reference evidence="4" key="1">
    <citation type="journal article" date="2018" name="Nat. Microbiol.">
        <title>Leveraging single-cell genomics to expand the fungal tree of life.</title>
        <authorList>
            <person name="Ahrendt S.R."/>
            <person name="Quandt C.A."/>
            <person name="Ciobanu D."/>
            <person name="Clum A."/>
            <person name="Salamov A."/>
            <person name="Andreopoulos B."/>
            <person name="Cheng J.F."/>
            <person name="Woyke T."/>
            <person name="Pelin A."/>
            <person name="Henrissat B."/>
            <person name="Reynolds N.K."/>
            <person name="Benny G.L."/>
            <person name="Smith M.E."/>
            <person name="James T.Y."/>
            <person name="Grigoriev I.V."/>
        </authorList>
    </citation>
    <scope>NUCLEOTIDE SEQUENCE [LARGE SCALE GENOMIC DNA]</scope>
    <source>
        <strain evidence="4">RSA 1356</strain>
    </source>
</reference>
<evidence type="ECO:0000259" key="2">
    <source>
        <dbReference type="PROSITE" id="PS50191"/>
    </source>
</evidence>
<dbReference type="InterPro" id="IPR036865">
    <property type="entry name" value="CRAL-TRIO_dom_sf"/>
</dbReference>
<feature type="compositionally biased region" description="Acidic residues" evidence="1">
    <location>
        <begin position="324"/>
        <end position="336"/>
    </location>
</feature>
<organism evidence="3 4">
    <name type="scientific">Thamnocephalis sphaerospora</name>
    <dbReference type="NCBI Taxonomy" id="78915"/>
    <lineage>
        <taxon>Eukaryota</taxon>
        <taxon>Fungi</taxon>
        <taxon>Fungi incertae sedis</taxon>
        <taxon>Zoopagomycota</taxon>
        <taxon>Zoopagomycotina</taxon>
        <taxon>Zoopagomycetes</taxon>
        <taxon>Zoopagales</taxon>
        <taxon>Sigmoideomycetaceae</taxon>
        <taxon>Thamnocephalis</taxon>
    </lineage>
</organism>
<protein>
    <submittedName>
        <fullName evidence="3">CRAL-TRIO domain-containing protein</fullName>
    </submittedName>
</protein>
<dbReference type="CDD" id="cd00170">
    <property type="entry name" value="SEC14"/>
    <property type="match status" value="1"/>
</dbReference>
<evidence type="ECO:0000256" key="1">
    <source>
        <dbReference type="SAM" id="MobiDB-lite"/>
    </source>
</evidence>
<dbReference type="InterPro" id="IPR001251">
    <property type="entry name" value="CRAL-TRIO_dom"/>
</dbReference>
<dbReference type="Proteomes" id="UP000271241">
    <property type="component" value="Unassembled WGS sequence"/>
</dbReference>
<dbReference type="EMBL" id="KZ992795">
    <property type="protein sequence ID" value="RKP06915.1"/>
    <property type="molecule type" value="Genomic_DNA"/>
</dbReference>
<gene>
    <name evidence="3" type="ORF">THASP1DRAFT_24847</name>
</gene>
<evidence type="ECO:0000313" key="4">
    <source>
        <dbReference type="Proteomes" id="UP000271241"/>
    </source>
</evidence>
<feature type="region of interest" description="Disordered" evidence="1">
    <location>
        <begin position="295"/>
        <end position="343"/>
    </location>
</feature>
<dbReference type="AlphaFoldDB" id="A0A4P9XM32"/>
<dbReference type="Pfam" id="PF00650">
    <property type="entry name" value="CRAL_TRIO"/>
    <property type="match status" value="1"/>
</dbReference>
<dbReference type="SMART" id="SM00516">
    <property type="entry name" value="SEC14"/>
    <property type="match status" value="1"/>
</dbReference>